<keyword evidence="3" id="KW-1185">Reference proteome</keyword>
<keyword evidence="1" id="KW-1133">Transmembrane helix</keyword>
<name>A0AA40DZV0_9PEZI</name>
<evidence type="ECO:0000313" key="3">
    <source>
        <dbReference type="Proteomes" id="UP001172101"/>
    </source>
</evidence>
<dbReference type="Proteomes" id="UP001172101">
    <property type="component" value="Unassembled WGS sequence"/>
</dbReference>
<comment type="caution">
    <text evidence="2">The sequence shown here is derived from an EMBL/GenBank/DDBJ whole genome shotgun (WGS) entry which is preliminary data.</text>
</comment>
<sequence>MHVQQARDMYTDSFVDVNMVVTLPKLYICTYFSMVRNVSAFSSIDRGILYLSTFWMYYLALAKSVIVSNGYP</sequence>
<dbReference type="EMBL" id="JAUIRO010000003">
    <property type="protein sequence ID" value="KAK0721835.1"/>
    <property type="molecule type" value="Genomic_DNA"/>
</dbReference>
<evidence type="ECO:0000313" key="2">
    <source>
        <dbReference type="EMBL" id="KAK0721835.1"/>
    </source>
</evidence>
<keyword evidence="1" id="KW-0812">Transmembrane</keyword>
<feature type="transmembrane region" description="Helical" evidence="1">
    <location>
        <begin position="17"/>
        <end position="35"/>
    </location>
</feature>
<reference evidence="2" key="1">
    <citation type="submission" date="2023-06" db="EMBL/GenBank/DDBJ databases">
        <title>Genome-scale phylogeny and comparative genomics of the fungal order Sordariales.</title>
        <authorList>
            <consortium name="Lawrence Berkeley National Laboratory"/>
            <person name="Hensen N."/>
            <person name="Bonometti L."/>
            <person name="Westerberg I."/>
            <person name="Brannstrom I.O."/>
            <person name="Guillou S."/>
            <person name="Cros-Aarteil S."/>
            <person name="Calhoun S."/>
            <person name="Haridas S."/>
            <person name="Kuo A."/>
            <person name="Mondo S."/>
            <person name="Pangilinan J."/>
            <person name="Riley R."/>
            <person name="LaButti K."/>
            <person name="Andreopoulos B."/>
            <person name="Lipzen A."/>
            <person name="Chen C."/>
            <person name="Yanf M."/>
            <person name="Daum C."/>
            <person name="Ng V."/>
            <person name="Clum A."/>
            <person name="Steindorff A."/>
            <person name="Ohm R."/>
            <person name="Martin F."/>
            <person name="Silar P."/>
            <person name="Natvig D."/>
            <person name="Lalanne C."/>
            <person name="Gautier V."/>
            <person name="Ament-velasquez S.L."/>
            <person name="Kruys A."/>
            <person name="Hutchinson M.I."/>
            <person name="Powell A.J."/>
            <person name="Barry K."/>
            <person name="Miller A.N."/>
            <person name="Grigoriev I.V."/>
            <person name="Debuchy R."/>
            <person name="Gladieux P."/>
            <person name="Thoren M.H."/>
            <person name="Johannesson H."/>
        </authorList>
    </citation>
    <scope>NUCLEOTIDE SEQUENCE</scope>
    <source>
        <strain evidence="2">SMH2392-1A</strain>
    </source>
</reference>
<dbReference type="GeneID" id="85324812"/>
<dbReference type="AlphaFoldDB" id="A0AA40DZV0"/>
<accession>A0AA40DZV0</accession>
<gene>
    <name evidence="2" type="ORF">B0T26DRAFT_700420</name>
</gene>
<keyword evidence="1" id="KW-0472">Membrane</keyword>
<dbReference type="RefSeq" id="XP_060297759.1">
    <property type="nucleotide sequence ID" value="XM_060441542.1"/>
</dbReference>
<organism evidence="2 3">
    <name type="scientific">Lasiosphaeria miniovina</name>
    <dbReference type="NCBI Taxonomy" id="1954250"/>
    <lineage>
        <taxon>Eukaryota</taxon>
        <taxon>Fungi</taxon>
        <taxon>Dikarya</taxon>
        <taxon>Ascomycota</taxon>
        <taxon>Pezizomycotina</taxon>
        <taxon>Sordariomycetes</taxon>
        <taxon>Sordariomycetidae</taxon>
        <taxon>Sordariales</taxon>
        <taxon>Lasiosphaeriaceae</taxon>
        <taxon>Lasiosphaeria</taxon>
    </lineage>
</organism>
<feature type="transmembrane region" description="Helical" evidence="1">
    <location>
        <begin position="47"/>
        <end position="66"/>
    </location>
</feature>
<protein>
    <submittedName>
        <fullName evidence="2">Uncharacterized protein</fullName>
    </submittedName>
</protein>
<evidence type="ECO:0000256" key="1">
    <source>
        <dbReference type="SAM" id="Phobius"/>
    </source>
</evidence>
<proteinExistence type="predicted"/>